<dbReference type="Proteomes" id="UP000292935">
    <property type="component" value="Unassembled WGS sequence"/>
</dbReference>
<evidence type="ECO:0000313" key="12">
    <source>
        <dbReference type="EMBL" id="RXZ48779.1"/>
    </source>
</evidence>
<keyword evidence="5" id="KW-0547">Nucleotide-binding</keyword>
<dbReference type="Gene3D" id="3.30.565.10">
    <property type="entry name" value="Histidine kinase-like ATPase, C-terminal domain"/>
    <property type="match status" value="1"/>
</dbReference>
<dbReference type="GO" id="GO:0000155">
    <property type="term" value="F:phosphorelay sensor kinase activity"/>
    <property type="evidence" value="ECO:0007669"/>
    <property type="project" value="InterPro"/>
</dbReference>
<evidence type="ECO:0000259" key="10">
    <source>
        <dbReference type="Pfam" id="PF02518"/>
    </source>
</evidence>
<keyword evidence="8" id="KW-0902">Two-component regulatory system</keyword>
<evidence type="ECO:0000256" key="7">
    <source>
        <dbReference type="ARBA" id="ARBA00022840"/>
    </source>
</evidence>
<feature type="transmembrane region" description="Helical" evidence="9">
    <location>
        <begin position="94"/>
        <end position="110"/>
    </location>
</feature>
<evidence type="ECO:0000256" key="4">
    <source>
        <dbReference type="ARBA" id="ARBA00022679"/>
    </source>
</evidence>
<feature type="transmembrane region" description="Helical" evidence="9">
    <location>
        <begin position="117"/>
        <end position="135"/>
    </location>
</feature>
<comment type="caution">
    <text evidence="12">The sequence shown here is derived from an EMBL/GenBank/DDBJ whole genome shotgun (WGS) entry which is preliminary data.</text>
</comment>
<keyword evidence="7" id="KW-0067">ATP-binding</keyword>
<dbReference type="GO" id="GO:0005524">
    <property type="term" value="F:ATP binding"/>
    <property type="evidence" value="ECO:0007669"/>
    <property type="project" value="UniProtKB-KW"/>
</dbReference>
<evidence type="ECO:0000256" key="6">
    <source>
        <dbReference type="ARBA" id="ARBA00022777"/>
    </source>
</evidence>
<evidence type="ECO:0000259" key="11">
    <source>
        <dbReference type="Pfam" id="PF07730"/>
    </source>
</evidence>
<keyword evidence="6 12" id="KW-0418">Kinase</keyword>
<feature type="domain" description="Histidine kinase/HSP90-like ATPase" evidence="10">
    <location>
        <begin position="294"/>
        <end position="379"/>
    </location>
</feature>
<sequence length="384" mass="39969">MTSPVRSLWDAPAASPPPPRRVWRDWVLVTVIPPLVLLEAALRTEVAWRWLWAVVLIALVPTLLWRRTRPLLMLVIAFGTGAVVAVATGGDPQFVSTAYMLLLVYAAFRWGDGRARIAGAALLAASTTLSLAFGPMTPTDLIGGTAVLVATVSLGAGLRWRAASRARELDRVKLDEREQLARDLHDTVAHHVSAIAIQAQAGTALAPTDPAAAAAALRTIEGEASRTLAEMRSIVRVLRRADAAELAPGPGLGDLGALASGDSTGAADAAARAPHVDVHLTGDLASVPPTIGAAVYRMAQESVTNARRHARGATRVEVLVRVDDAGIRLDVHDDGDAAASASPGFGIVGMVERATLLGGTCTAGPAPDGGWTVVAALPRSGWST</sequence>
<dbReference type="Pfam" id="PF02518">
    <property type="entry name" value="HATPase_c"/>
    <property type="match status" value="1"/>
</dbReference>
<dbReference type="SUPFAM" id="SSF55874">
    <property type="entry name" value="ATPase domain of HSP90 chaperone/DNA topoisomerase II/histidine kinase"/>
    <property type="match status" value="1"/>
</dbReference>
<keyword evidence="9" id="KW-1133">Transmembrane helix</keyword>
<dbReference type="Gene3D" id="1.20.5.1930">
    <property type="match status" value="1"/>
</dbReference>
<keyword evidence="9" id="KW-0812">Transmembrane</keyword>
<dbReference type="RefSeq" id="WP_129231086.1">
    <property type="nucleotide sequence ID" value="NZ_SDPO01000002.1"/>
</dbReference>
<dbReference type="InterPro" id="IPR011712">
    <property type="entry name" value="Sig_transdc_His_kin_sub3_dim/P"/>
</dbReference>
<evidence type="ECO:0000256" key="8">
    <source>
        <dbReference type="ARBA" id="ARBA00023012"/>
    </source>
</evidence>
<dbReference type="Pfam" id="PF07730">
    <property type="entry name" value="HisKA_3"/>
    <property type="match status" value="1"/>
</dbReference>
<evidence type="ECO:0000256" key="3">
    <source>
        <dbReference type="ARBA" id="ARBA00022553"/>
    </source>
</evidence>
<dbReference type="AlphaFoldDB" id="A0A4Q2JQ05"/>
<evidence type="ECO:0000256" key="1">
    <source>
        <dbReference type="ARBA" id="ARBA00000085"/>
    </source>
</evidence>
<dbReference type="GO" id="GO:0046983">
    <property type="term" value="F:protein dimerization activity"/>
    <property type="evidence" value="ECO:0007669"/>
    <property type="project" value="InterPro"/>
</dbReference>
<feature type="transmembrane region" description="Helical" evidence="9">
    <location>
        <begin position="47"/>
        <end position="64"/>
    </location>
</feature>
<gene>
    <name evidence="12" type="ORF">ESP57_07260</name>
</gene>
<keyword evidence="3" id="KW-0597">Phosphoprotein</keyword>
<reference evidence="12 13" key="1">
    <citation type="submission" date="2019-01" db="EMBL/GenBank/DDBJ databases">
        <authorList>
            <person name="Li J."/>
        </authorList>
    </citation>
    <scope>NUCLEOTIDE SEQUENCE [LARGE SCALE GENOMIC DNA]</scope>
    <source>
        <strain evidence="12 13">CCUG 35506</strain>
    </source>
</reference>
<dbReference type="CDD" id="cd16917">
    <property type="entry name" value="HATPase_UhpB-NarQ-NarX-like"/>
    <property type="match status" value="1"/>
</dbReference>
<evidence type="ECO:0000256" key="5">
    <source>
        <dbReference type="ARBA" id="ARBA00022741"/>
    </source>
</evidence>
<dbReference type="EMBL" id="SDPO01000002">
    <property type="protein sequence ID" value="RXZ48779.1"/>
    <property type="molecule type" value="Genomic_DNA"/>
</dbReference>
<dbReference type="EC" id="2.7.13.3" evidence="2"/>
<evidence type="ECO:0000256" key="9">
    <source>
        <dbReference type="SAM" id="Phobius"/>
    </source>
</evidence>
<organism evidence="12 13">
    <name type="scientific">Agromyces fucosus</name>
    <dbReference type="NCBI Taxonomy" id="41985"/>
    <lineage>
        <taxon>Bacteria</taxon>
        <taxon>Bacillati</taxon>
        <taxon>Actinomycetota</taxon>
        <taxon>Actinomycetes</taxon>
        <taxon>Micrococcales</taxon>
        <taxon>Microbacteriaceae</taxon>
        <taxon>Agromyces</taxon>
    </lineage>
</organism>
<proteinExistence type="predicted"/>
<keyword evidence="4" id="KW-0808">Transferase</keyword>
<accession>A0A4Q2JQ05</accession>
<evidence type="ECO:0000313" key="13">
    <source>
        <dbReference type="Proteomes" id="UP000292935"/>
    </source>
</evidence>
<dbReference type="InterPro" id="IPR036890">
    <property type="entry name" value="HATPase_C_sf"/>
</dbReference>
<dbReference type="PANTHER" id="PTHR24421:SF10">
    <property type="entry name" value="NITRATE_NITRITE SENSOR PROTEIN NARQ"/>
    <property type="match status" value="1"/>
</dbReference>
<feature type="domain" description="Signal transduction histidine kinase subgroup 3 dimerisation and phosphoacceptor" evidence="11">
    <location>
        <begin position="176"/>
        <end position="241"/>
    </location>
</feature>
<name>A0A4Q2JQ05_9MICO</name>
<evidence type="ECO:0000256" key="2">
    <source>
        <dbReference type="ARBA" id="ARBA00012438"/>
    </source>
</evidence>
<comment type="catalytic activity">
    <reaction evidence="1">
        <text>ATP + protein L-histidine = ADP + protein N-phospho-L-histidine.</text>
        <dbReference type="EC" id="2.7.13.3"/>
    </reaction>
</comment>
<dbReference type="InterPro" id="IPR003594">
    <property type="entry name" value="HATPase_dom"/>
</dbReference>
<dbReference type="InterPro" id="IPR050482">
    <property type="entry name" value="Sensor_HK_TwoCompSys"/>
</dbReference>
<keyword evidence="9" id="KW-0472">Membrane</keyword>
<feature type="transmembrane region" description="Helical" evidence="9">
    <location>
        <begin position="141"/>
        <end position="160"/>
    </location>
</feature>
<dbReference type="PANTHER" id="PTHR24421">
    <property type="entry name" value="NITRATE/NITRITE SENSOR PROTEIN NARX-RELATED"/>
    <property type="match status" value="1"/>
</dbReference>
<feature type="transmembrane region" description="Helical" evidence="9">
    <location>
        <begin position="71"/>
        <end position="88"/>
    </location>
</feature>
<keyword evidence="13" id="KW-1185">Reference proteome</keyword>
<dbReference type="GO" id="GO:0016020">
    <property type="term" value="C:membrane"/>
    <property type="evidence" value="ECO:0007669"/>
    <property type="project" value="InterPro"/>
</dbReference>
<dbReference type="OrthoDB" id="227596at2"/>
<protein>
    <recommendedName>
        <fullName evidence="2">histidine kinase</fullName>
        <ecNumber evidence="2">2.7.13.3</ecNumber>
    </recommendedName>
</protein>